<feature type="domain" description="Peptidase M28" evidence="2">
    <location>
        <begin position="104"/>
        <end position="307"/>
    </location>
</feature>
<dbReference type="EMBL" id="JAEACQ010000285">
    <property type="protein sequence ID" value="MBL7631788.1"/>
    <property type="molecule type" value="Genomic_DNA"/>
</dbReference>
<organism evidence="3 4">
    <name type="scientific">Frankia nepalensis</name>
    <dbReference type="NCBI Taxonomy" id="1836974"/>
    <lineage>
        <taxon>Bacteria</taxon>
        <taxon>Bacillati</taxon>
        <taxon>Actinomycetota</taxon>
        <taxon>Actinomycetes</taxon>
        <taxon>Frankiales</taxon>
        <taxon>Frankiaceae</taxon>
        <taxon>Frankia</taxon>
    </lineage>
</organism>
<dbReference type="GO" id="GO:0006508">
    <property type="term" value="P:proteolysis"/>
    <property type="evidence" value="ECO:0007669"/>
    <property type="project" value="InterPro"/>
</dbReference>
<dbReference type="InterPro" id="IPR007484">
    <property type="entry name" value="Peptidase_M28"/>
</dbReference>
<gene>
    <name evidence="3" type="ORF">I7412_32445</name>
</gene>
<comment type="caution">
    <text evidence="3">The sequence shown here is derived from an EMBL/GenBank/DDBJ whole genome shotgun (WGS) entry which is preliminary data.</text>
</comment>
<keyword evidence="4" id="KW-1185">Reference proteome</keyword>
<dbReference type="SUPFAM" id="SSF53187">
    <property type="entry name" value="Zn-dependent exopeptidases"/>
    <property type="match status" value="1"/>
</dbReference>
<accession>A0A937RGK0</accession>
<dbReference type="InterPro" id="IPR045175">
    <property type="entry name" value="M28_fam"/>
</dbReference>
<dbReference type="GO" id="GO:0008235">
    <property type="term" value="F:metalloexopeptidase activity"/>
    <property type="evidence" value="ECO:0007669"/>
    <property type="project" value="InterPro"/>
</dbReference>
<feature type="region of interest" description="Disordered" evidence="1">
    <location>
        <begin position="1"/>
        <end position="21"/>
    </location>
</feature>
<feature type="compositionally biased region" description="Pro residues" evidence="1">
    <location>
        <begin position="1"/>
        <end position="10"/>
    </location>
</feature>
<dbReference type="RefSeq" id="WP_203003749.1">
    <property type="nucleotide sequence ID" value="NZ_JADWYU010000113.1"/>
</dbReference>
<evidence type="ECO:0000256" key="1">
    <source>
        <dbReference type="SAM" id="MobiDB-lite"/>
    </source>
</evidence>
<proteinExistence type="predicted"/>
<evidence type="ECO:0000313" key="4">
    <source>
        <dbReference type="Proteomes" id="UP000604475"/>
    </source>
</evidence>
<dbReference type="AlphaFoldDB" id="A0A937RGK0"/>
<dbReference type="Pfam" id="PF04389">
    <property type="entry name" value="Peptidase_M28"/>
    <property type="match status" value="1"/>
</dbReference>
<evidence type="ECO:0000259" key="2">
    <source>
        <dbReference type="Pfam" id="PF04389"/>
    </source>
</evidence>
<sequence length="676" mass="71742">MAPDPGPSFPAPDKRRAPSAAEPFVPERKWLGALPDKFVATLVDLVSTQALRDDVTALATFHTRHTFSSQIAAAADHLVARFAAAGYPAASKVAWSRGGHTGENIVAIKAGSQPAGRVVVLCAHYDSRMQAPSDATARAPGADDNASGVAAMLEIARLLADLPVRDTMHFVAFSGEEQGLWGSTEYAAQLAAAGTAVHRLVNLDMIGFPPPDGSVTVERDLGNAVASNDADSVAFGAVMAQAAADYTNLPVRLGPIYSSDYMPFEARGWVTIGAFEGEGNPNYHNTSDDVGTVNFDYLTAVTRMTLATLLRLNLVAVGEASSGVDLYIRDSLADTGAQPSPVPHWTSPDIWVRNDASAADNPEDGHQPPINNQPNYLYARVRNRGTVAVPAGAARVRVHRCDPGTGMIWPRDFSPIGELVVTEDIPAGGAVRVGPFTWTPSIVDHECLLAIASAPGDSAFPDVYPGALNHGLLVHYDNNVGQRNVAPVLSVPGGKQEVTLWLRGGLAETSNVMTLDATALPADSTLDLRLSGRLTDGAAVAGFTLAGETARTRTLRLRGGQVGTLGQVRLDTAERAQLDLTVDFSTQAEHLRRYPIIFSQEQDGVASGKETIEITAVKEVADMFFGNPRTMEVHVVTCPWWPRISAANKAPFFALRDALARGYDGCAHCLPAANHG</sequence>
<protein>
    <submittedName>
        <fullName evidence="3">M20/M25/M40 family metallo-hydrolase</fullName>
    </submittedName>
</protein>
<dbReference type="Gene3D" id="3.40.630.10">
    <property type="entry name" value="Zn peptidases"/>
    <property type="match status" value="1"/>
</dbReference>
<dbReference type="PANTHER" id="PTHR12147:SF26">
    <property type="entry name" value="PEPTIDASE M28 DOMAIN-CONTAINING PROTEIN"/>
    <property type="match status" value="1"/>
</dbReference>
<name>A0A937RGK0_9ACTN</name>
<dbReference type="Proteomes" id="UP000604475">
    <property type="component" value="Unassembled WGS sequence"/>
</dbReference>
<dbReference type="PANTHER" id="PTHR12147">
    <property type="entry name" value="METALLOPEPTIDASE M28 FAMILY MEMBER"/>
    <property type="match status" value="1"/>
</dbReference>
<evidence type="ECO:0000313" key="3">
    <source>
        <dbReference type="EMBL" id="MBL7631788.1"/>
    </source>
</evidence>
<reference evidence="3" key="1">
    <citation type="submission" date="2020-12" db="EMBL/GenBank/DDBJ databases">
        <title>Genomic characterization of non-nitrogen-fixing Frankia strains.</title>
        <authorList>
            <person name="Carlos-Shanley C."/>
            <person name="Guerra T."/>
            <person name="Hahn D."/>
        </authorList>
    </citation>
    <scope>NUCLEOTIDE SEQUENCE</scope>
    <source>
        <strain evidence="3">CN6</strain>
    </source>
</reference>